<dbReference type="EMBL" id="PXVC01000235">
    <property type="protein sequence ID" value="PSI00177.1"/>
    <property type="molecule type" value="Genomic_DNA"/>
</dbReference>
<protein>
    <submittedName>
        <fullName evidence="1">Uncharacterized protein</fullName>
    </submittedName>
</protein>
<proteinExistence type="predicted"/>
<feature type="non-terminal residue" evidence="1">
    <location>
        <position position="74"/>
    </location>
</feature>
<organism evidence="1 2">
    <name type="scientific">Synechococcus lacustris str. Tous</name>
    <dbReference type="NCBI Taxonomy" id="1910958"/>
    <lineage>
        <taxon>Bacteria</taxon>
        <taxon>Bacillati</taxon>
        <taxon>Cyanobacteriota</taxon>
        <taxon>Cyanophyceae</taxon>
        <taxon>Synechococcales</taxon>
        <taxon>Synechococcaceae</taxon>
        <taxon>Synechococcus</taxon>
    </lineage>
</organism>
<accession>A0A2P7EAD2</accession>
<dbReference type="AlphaFoldDB" id="A0A2P7EAD2"/>
<reference evidence="2" key="1">
    <citation type="submission" date="2018-03" db="EMBL/GenBank/DDBJ databases">
        <title>Ecological and genomic features of two cosmopolitan and abundant freshwater picocyanobacteria.</title>
        <authorList>
            <person name="Cabello-Yeves P.J."/>
            <person name="Picazo A."/>
            <person name="Camacho A."/>
            <person name="Callieri C."/>
            <person name="Rosselli R."/>
            <person name="Roda-Garcia J."/>
            <person name="Coutinho F.H."/>
            <person name="Rodriguez-Valera F."/>
        </authorList>
    </citation>
    <scope>NUCLEOTIDE SEQUENCE [LARGE SCALE GENOMIC DNA]</scope>
    <source>
        <strain evidence="2">Tous</strain>
    </source>
</reference>
<keyword evidence="2" id="KW-1185">Reference proteome</keyword>
<gene>
    <name evidence="1" type="ORF">C7K08_14565</name>
</gene>
<sequence length="74" mass="7868">MIIALENGGGSQVSLGRHESFTSMNTSRLVAKQVGLSGQISLGKEYAGRTVLIDSIEPGVWVIKTAQTIPDSEH</sequence>
<dbReference type="Proteomes" id="UP000240206">
    <property type="component" value="Unassembled WGS sequence"/>
</dbReference>
<name>A0A2P7EAD2_9SYNE</name>
<evidence type="ECO:0000313" key="2">
    <source>
        <dbReference type="Proteomes" id="UP000240206"/>
    </source>
</evidence>
<comment type="caution">
    <text evidence="1">The sequence shown here is derived from an EMBL/GenBank/DDBJ whole genome shotgun (WGS) entry which is preliminary data.</text>
</comment>
<evidence type="ECO:0000313" key="1">
    <source>
        <dbReference type="EMBL" id="PSI00177.1"/>
    </source>
</evidence>